<name>A0A099YCJ7_LIMMU</name>
<reference evidence="1 2" key="1">
    <citation type="submission" date="2014-09" db="EMBL/GenBank/DDBJ databases">
        <title>Lactobacillus mucosae CRL573 Genome Sequencing.</title>
        <authorList>
            <person name="Bleckwedel J."/>
            <person name="Teran L.C."/>
            <person name="Bonacina J."/>
            <person name="Saavedra L."/>
            <person name="Mozzi F.B."/>
            <person name="Raya R.R."/>
        </authorList>
    </citation>
    <scope>NUCLEOTIDE SEQUENCE [LARGE SCALE GENOMIC DNA]</scope>
    <source>
        <strain evidence="1 2">CRL573</strain>
    </source>
</reference>
<evidence type="ECO:0000313" key="2">
    <source>
        <dbReference type="Proteomes" id="UP000030001"/>
    </source>
</evidence>
<dbReference type="Proteomes" id="UP000030001">
    <property type="component" value="Unassembled WGS sequence"/>
</dbReference>
<organism evidence="1 2">
    <name type="scientific">Limosilactobacillus mucosae</name>
    <name type="common">Lactobacillus mucosae</name>
    <dbReference type="NCBI Taxonomy" id="97478"/>
    <lineage>
        <taxon>Bacteria</taxon>
        <taxon>Bacillati</taxon>
        <taxon>Bacillota</taxon>
        <taxon>Bacilli</taxon>
        <taxon>Lactobacillales</taxon>
        <taxon>Lactobacillaceae</taxon>
        <taxon>Limosilactobacillus</taxon>
    </lineage>
</organism>
<sequence>MEINDIEQMNSEEMASWMAASLAKRNHSRILNLRIKDLFAIYDKMIDAPEEITLGDTAVIRVITDKLEEISTKTGGNFYD</sequence>
<gene>
    <name evidence="1" type="ORF">LX03_03255</name>
</gene>
<accession>A0A099YCJ7</accession>
<comment type="caution">
    <text evidence="1">The sequence shown here is derived from an EMBL/GenBank/DDBJ whole genome shotgun (WGS) entry which is preliminary data.</text>
</comment>
<dbReference type="EMBL" id="JROC01000027">
    <property type="protein sequence ID" value="KGL67151.1"/>
    <property type="molecule type" value="Genomic_DNA"/>
</dbReference>
<evidence type="ECO:0000313" key="1">
    <source>
        <dbReference type="EMBL" id="KGL67151.1"/>
    </source>
</evidence>
<dbReference type="AlphaFoldDB" id="A0A099YCJ7"/>
<proteinExistence type="predicted"/>
<protein>
    <submittedName>
        <fullName evidence="1">Uncharacterized protein</fullName>
    </submittedName>
</protein>